<feature type="domain" description="NB-ARC" evidence="4">
    <location>
        <begin position="88"/>
        <end position="262"/>
    </location>
</feature>
<evidence type="ECO:0000259" key="5">
    <source>
        <dbReference type="Pfam" id="PF23559"/>
    </source>
</evidence>
<name>A0ABY9D6I8_VITVI</name>
<proteinExistence type="predicted"/>
<dbReference type="PANTHER" id="PTHR36766:SF51">
    <property type="entry name" value="DISEASE RESISTANCE RPP13-LIKE PROTEIN 1"/>
    <property type="match status" value="1"/>
</dbReference>
<sequence>MKGIFLWATVHIFWVMESWVMKKLLGPNGRAKTQFSLRKIIIHLKDISAQIDVLGLEKGVEGKVSSLEGSTVTPSTPLVGETIVYSKDKEKEEIVEFLLSYQGSESKVDVISIVGMGGAGKTTLAQLVYNDKRVQEHFDLRVWVCVSDEFDVARITMSILYSVSWTNNDLQDFGQVQVKLRDALAGKKFLLVLDDVWNEEYSKWDILRSPFEAGAKGSKIIITTRSEAVAMIMGRTVHLFRLGVLSEDDCWSLFAKHAFKNRKMDQHPNLEVAKEIAYKCKGLPLAAKVLGQLLQSEPFDQWETVLNSEMWTLADDYILPHLRLTYSYLPFHLKRCFAYCALFPMDYEFEVNELVFLWMAEGLIQQPEGNRQMEDLGVDYFHELRSRSFFQQSSNESKFVMRDLICDLARASGGDMYCILEDGWNHHQVISEGTHHFSFACRVEVMLKQFETFKEVNFLRTFLAVLPTAAPEDDEAVCNSTTRELDKLLAKFKRLRILSLRGCQISELPHSIGNSMYLRYLNLSLTAIKGLPDSVGTLFHLQTLLLHGCKRLTELPRSIGNLTNLRHLDITDTDQLQKMPPQIGNLIDLRSLPKFIVSKDSSLRITALRNLSQLRGKLSILGLHYAGHIWPSCDAILRDTEGLEELLMEWVSDFSDSRNERDEVHVLDLLEPHTNLKKLMVSFYGGSKFPSWIGSSSFSNMVDLNLNHCKNCTSLSSLGRLSSLKSLCIAGMGGLKRVGAEFYGEISPSVRPFSSLETLIFEDMPEWKNWSFPYMVEEVGAFPCLRQLTLINCPKLIKLPCHPPSLVELAVCECAELAIPLRRLASVDKLSLTGCCRAHLSTRDGVDLSSLINTFNIQEIPSLTCREDMKQFLEILQHLEIYDCACLEKLPDELQRLVSLTDMRIEQCPKLVSLPGIFPPELRSLSINCCESLKWLPDGILTYGNSSNSCLLEHLEIRNCPSLACFPTGDVRNSLQQLEIEHCVNLESLAKGMMRDASINPSNTCRLQVLKLYRCSSLRSFPAGKLPSTLKRLEIWDCTQLDGISEKMLQNNTSLECLDFWNYPNLKTLPRCLTPYLKNLHIGNCVNFEFQSHLMQSLSSIQSLCIRRCPGLKSFQEGDLSPSLTSLQIEDCQNLKSPLSEWNLHRLTSLTGLRIGGLFPDVVLFSAKQGFPLLPTTLTHLSIDRIQNLESLVSLGLQNLTSLKELRFTECLKLHSFLPSEGLPSTVSMLFIRNCPLLSRRYSKNGEDWRDIGHIPCIRMYD</sequence>
<keyword evidence="8" id="KW-1185">Reference proteome</keyword>
<dbReference type="SUPFAM" id="SSF52058">
    <property type="entry name" value="L domain-like"/>
    <property type="match status" value="2"/>
</dbReference>
<dbReference type="EMBL" id="CP126660">
    <property type="protein sequence ID" value="WKA02306.1"/>
    <property type="molecule type" value="Genomic_DNA"/>
</dbReference>
<dbReference type="InterPro" id="IPR042197">
    <property type="entry name" value="Apaf_helical"/>
</dbReference>
<keyword evidence="2" id="KW-0611">Plant defense</keyword>
<dbReference type="InterPro" id="IPR002182">
    <property type="entry name" value="NB-ARC"/>
</dbReference>
<evidence type="ECO:0000256" key="1">
    <source>
        <dbReference type="ARBA" id="ARBA00022737"/>
    </source>
</evidence>
<dbReference type="Proteomes" id="UP001227230">
    <property type="component" value="Chromosome 13"/>
</dbReference>
<dbReference type="Gene3D" id="3.40.50.300">
    <property type="entry name" value="P-loop containing nucleotide triphosphate hydrolases"/>
    <property type="match status" value="1"/>
</dbReference>
<gene>
    <name evidence="7" type="ORF">VitviT2T_020511</name>
</gene>
<dbReference type="Gene3D" id="1.10.10.10">
    <property type="entry name" value="Winged helix-like DNA-binding domain superfamily/Winged helix DNA-binding domain"/>
    <property type="match status" value="1"/>
</dbReference>
<feature type="domain" description="Disease resistance protein winged helix" evidence="5">
    <location>
        <begin position="342"/>
        <end position="409"/>
    </location>
</feature>
<dbReference type="InterPro" id="IPR032675">
    <property type="entry name" value="LRR_dom_sf"/>
</dbReference>
<dbReference type="InterPro" id="IPR055414">
    <property type="entry name" value="LRR_R13L4/SHOC2-like"/>
</dbReference>
<feature type="chain" id="PRO_5047274067" description="Disease resistance RPP13-like protein 1" evidence="3">
    <location>
        <begin position="19"/>
        <end position="1262"/>
    </location>
</feature>
<dbReference type="Pfam" id="PF23598">
    <property type="entry name" value="LRR_14"/>
    <property type="match status" value="1"/>
</dbReference>
<dbReference type="Pfam" id="PF00931">
    <property type="entry name" value="NB-ARC"/>
    <property type="match status" value="1"/>
</dbReference>
<evidence type="ECO:0008006" key="9">
    <source>
        <dbReference type="Google" id="ProtNLM"/>
    </source>
</evidence>
<dbReference type="PANTHER" id="PTHR36766">
    <property type="entry name" value="PLANT BROAD-SPECTRUM MILDEW RESISTANCE PROTEIN RPW8"/>
    <property type="match status" value="1"/>
</dbReference>
<dbReference type="Pfam" id="PF23559">
    <property type="entry name" value="WHD_DRP"/>
    <property type="match status" value="1"/>
</dbReference>
<feature type="domain" description="Disease resistance R13L4/SHOC-2-like LRR" evidence="6">
    <location>
        <begin position="487"/>
        <end position="791"/>
    </location>
</feature>
<organism evidence="7 8">
    <name type="scientific">Vitis vinifera</name>
    <name type="common">Grape</name>
    <dbReference type="NCBI Taxonomy" id="29760"/>
    <lineage>
        <taxon>Eukaryota</taxon>
        <taxon>Viridiplantae</taxon>
        <taxon>Streptophyta</taxon>
        <taxon>Embryophyta</taxon>
        <taxon>Tracheophyta</taxon>
        <taxon>Spermatophyta</taxon>
        <taxon>Magnoliopsida</taxon>
        <taxon>eudicotyledons</taxon>
        <taxon>Gunneridae</taxon>
        <taxon>Pentapetalae</taxon>
        <taxon>rosids</taxon>
        <taxon>Vitales</taxon>
        <taxon>Vitaceae</taxon>
        <taxon>Viteae</taxon>
        <taxon>Vitis</taxon>
    </lineage>
</organism>
<evidence type="ECO:0000259" key="6">
    <source>
        <dbReference type="Pfam" id="PF23598"/>
    </source>
</evidence>
<dbReference type="InterPro" id="IPR058922">
    <property type="entry name" value="WHD_DRP"/>
</dbReference>
<dbReference type="Gene3D" id="1.10.8.430">
    <property type="entry name" value="Helical domain of apoptotic protease-activating factors"/>
    <property type="match status" value="1"/>
</dbReference>
<evidence type="ECO:0000259" key="4">
    <source>
        <dbReference type="Pfam" id="PF00931"/>
    </source>
</evidence>
<evidence type="ECO:0000313" key="8">
    <source>
        <dbReference type="Proteomes" id="UP001227230"/>
    </source>
</evidence>
<evidence type="ECO:0000256" key="2">
    <source>
        <dbReference type="ARBA" id="ARBA00022821"/>
    </source>
</evidence>
<protein>
    <recommendedName>
        <fullName evidence="9">Disease resistance RPP13-like protein 1</fullName>
    </recommendedName>
</protein>
<dbReference type="InterPro" id="IPR027417">
    <property type="entry name" value="P-loop_NTPase"/>
</dbReference>
<evidence type="ECO:0000256" key="3">
    <source>
        <dbReference type="SAM" id="SignalP"/>
    </source>
</evidence>
<dbReference type="Gene3D" id="3.80.10.10">
    <property type="entry name" value="Ribonuclease Inhibitor"/>
    <property type="match status" value="3"/>
</dbReference>
<accession>A0ABY9D6I8</accession>
<dbReference type="PRINTS" id="PR00364">
    <property type="entry name" value="DISEASERSIST"/>
</dbReference>
<reference evidence="7 8" key="1">
    <citation type="journal article" date="2023" name="Hortic Res">
        <title>The complete reference genome for grapevine (Vitis vinifera L.) genetics and breeding.</title>
        <authorList>
            <person name="Shi X."/>
            <person name="Cao S."/>
            <person name="Wang X."/>
            <person name="Huang S."/>
            <person name="Wang Y."/>
            <person name="Liu Z."/>
            <person name="Liu W."/>
            <person name="Leng X."/>
            <person name="Peng Y."/>
            <person name="Wang N."/>
            <person name="Wang Y."/>
            <person name="Ma Z."/>
            <person name="Xu X."/>
            <person name="Zhang F."/>
            <person name="Xue H."/>
            <person name="Zhong H."/>
            <person name="Wang Y."/>
            <person name="Zhang K."/>
            <person name="Velt A."/>
            <person name="Avia K."/>
            <person name="Holtgrawe D."/>
            <person name="Grimplet J."/>
            <person name="Matus J.T."/>
            <person name="Ware D."/>
            <person name="Wu X."/>
            <person name="Wang H."/>
            <person name="Liu C."/>
            <person name="Fang Y."/>
            <person name="Rustenholz C."/>
            <person name="Cheng Z."/>
            <person name="Xiao H."/>
            <person name="Zhou Y."/>
        </authorList>
    </citation>
    <scope>NUCLEOTIDE SEQUENCE [LARGE SCALE GENOMIC DNA]</scope>
    <source>
        <strain evidence="8">cv. Pinot noir / PN40024</strain>
        <tissue evidence="7">Leaf</tissue>
    </source>
</reference>
<dbReference type="SUPFAM" id="SSF52540">
    <property type="entry name" value="P-loop containing nucleoside triphosphate hydrolases"/>
    <property type="match status" value="1"/>
</dbReference>
<dbReference type="SUPFAM" id="SSF52047">
    <property type="entry name" value="RNI-like"/>
    <property type="match status" value="1"/>
</dbReference>
<dbReference type="InterPro" id="IPR036388">
    <property type="entry name" value="WH-like_DNA-bd_sf"/>
</dbReference>
<feature type="signal peptide" evidence="3">
    <location>
        <begin position="1"/>
        <end position="18"/>
    </location>
</feature>
<evidence type="ECO:0000313" key="7">
    <source>
        <dbReference type="EMBL" id="WKA02306.1"/>
    </source>
</evidence>
<keyword evidence="1" id="KW-0677">Repeat</keyword>
<keyword evidence="3" id="KW-0732">Signal</keyword>